<evidence type="ECO:0000256" key="1">
    <source>
        <dbReference type="SAM" id="MobiDB-lite"/>
    </source>
</evidence>
<dbReference type="EMBL" id="LFIW01001893">
    <property type="protein sequence ID" value="KZL80517.1"/>
    <property type="molecule type" value="Genomic_DNA"/>
</dbReference>
<dbReference type="OrthoDB" id="5398854at2759"/>
<feature type="compositionally biased region" description="Polar residues" evidence="1">
    <location>
        <begin position="179"/>
        <end position="204"/>
    </location>
</feature>
<dbReference type="AlphaFoldDB" id="A0A167ATT2"/>
<proteinExistence type="predicted"/>
<accession>A0A167ATT2</accession>
<sequence length="391" mass="44059">MANCSSLYTGSIPVDAQYYDWERYKSATPTIFPWGPSSYYYPGPAPQRLRTRAHFNNAGSGFSGLSSRPRTASPRYTSDGYYATANTSQAFYTHVRASTPHGECDEDEIIDLDGYLYVLPPQSSRHRTKRQHSIQSTCYYGGAGRLYPTDYYYPTPSEFAYIERNAQDYGPRPARLATKSPTCRSSASVPRRPSNTRTSNSHNNKPFGARLATEADAKNHKIPPGYSLKNWDPTEKPILLLGSVFDPNSLGKWIYDWTVYHHGPATPISDMAGELWLLLIQLAGKVKRAEEVVDRIRSPGSKKLIDEYIGSGKRLNNKLRNLLKACESPMLKTTSKKGNTQLDENAGVEFVKTLFGRERELEKTEQLMQDLRLSNLGFDNNCEDILRNPVQ</sequence>
<comment type="caution">
    <text evidence="2">The sequence shown here is derived from an EMBL/GenBank/DDBJ whole genome shotgun (WGS) entry which is preliminary data.</text>
</comment>
<dbReference type="Proteomes" id="UP000076584">
    <property type="component" value="Unassembled WGS sequence"/>
</dbReference>
<gene>
    <name evidence="2" type="ORF">CI238_11436</name>
</gene>
<feature type="region of interest" description="Disordered" evidence="1">
    <location>
        <begin position="171"/>
        <end position="207"/>
    </location>
</feature>
<name>A0A167ATT2_COLIC</name>
<reference evidence="2 3" key="1">
    <citation type="submission" date="2015-06" db="EMBL/GenBank/DDBJ databases">
        <title>Survival trade-offs in plant roots during colonization by closely related pathogenic and mutualistic fungi.</title>
        <authorList>
            <person name="Hacquard S."/>
            <person name="Kracher B."/>
            <person name="Hiruma K."/>
            <person name="Weinman A."/>
            <person name="Muench P."/>
            <person name="Garrido Oter R."/>
            <person name="Ver Loren van Themaat E."/>
            <person name="Dallerey J.-F."/>
            <person name="Damm U."/>
            <person name="Henrissat B."/>
            <person name="Lespinet O."/>
            <person name="Thon M."/>
            <person name="Kemen E."/>
            <person name="McHardy A.C."/>
            <person name="Schulze-Lefert P."/>
            <person name="O'Connell R.J."/>
        </authorList>
    </citation>
    <scope>NUCLEOTIDE SEQUENCE [LARGE SCALE GENOMIC DNA]</scope>
    <source>
        <strain evidence="2 3">MAFF 238704</strain>
    </source>
</reference>
<evidence type="ECO:0000313" key="3">
    <source>
        <dbReference type="Proteomes" id="UP000076584"/>
    </source>
</evidence>
<organism evidence="2 3">
    <name type="scientific">Colletotrichum incanum</name>
    <name type="common">Soybean anthracnose fungus</name>
    <dbReference type="NCBI Taxonomy" id="1573173"/>
    <lineage>
        <taxon>Eukaryota</taxon>
        <taxon>Fungi</taxon>
        <taxon>Dikarya</taxon>
        <taxon>Ascomycota</taxon>
        <taxon>Pezizomycotina</taxon>
        <taxon>Sordariomycetes</taxon>
        <taxon>Hypocreomycetidae</taxon>
        <taxon>Glomerellales</taxon>
        <taxon>Glomerellaceae</taxon>
        <taxon>Colletotrichum</taxon>
        <taxon>Colletotrichum spaethianum species complex</taxon>
    </lineage>
</organism>
<keyword evidence="3" id="KW-1185">Reference proteome</keyword>
<dbReference type="STRING" id="1573173.A0A167ATT2"/>
<protein>
    <submittedName>
        <fullName evidence="2">Vegetative cell wall protein gp1</fullName>
    </submittedName>
</protein>
<evidence type="ECO:0000313" key="2">
    <source>
        <dbReference type="EMBL" id="KZL80517.1"/>
    </source>
</evidence>